<gene>
    <name evidence="10" type="ORF">LACBIDRAFT_306872</name>
</gene>
<evidence type="ECO:0000256" key="3">
    <source>
        <dbReference type="ARBA" id="ARBA00022801"/>
    </source>
</evidence>
<evidence type="ECO:0000256" key="5">
    <source>
        <dbReference type="PIRSR" id="PIRSR622684-1"/>
    </source>
</evidence>
<feature type="compositionally biased region" description="Basic and acidic residues" evidence="8">
    <location>
        <begin position="681"/>
        <end position="704"/>
    </location>
</feature>
<dbReference type="OrthoDB" id="424753at2759"/>
<dbReference type="PROSITE" id="PS00139">
    <property type="entry name" value="THIOL_PROTEASE_CYS"/>
    <property type="match status" value="1"/>
</dbReference>
<evidence type="ECO:0000256" key="2">
    <source>
        <dbReference type="ARBA" id="ARBA00022670"/>
    </source>
</evidence>
<dbReference type="Pfam" id="PF00648">
    <property type="entry name" value="Peptidase_C2"/>
    <property type="match status" value="1"/>
</dbReference>
<comment type="similarity">
    <text evidence="1">Belongs to the peptidase C2 family.</text>
</comment>
<feature type="coiled-coil region" evidence="7">
    <location>
        <begin position="84"/>
        <end position="111"/>
    </location>
</feature>
<feature type="active site" evidence="5 6">
    <location>
        <position position="179"/>
    </location>
</feature>
<feature type="region of interest" description="Disordered" evidence="8">
    <location>
        <begin position="23"/>
        <end position="56"/>
    </location>
</feature>
<evidence type="ECO:0000256" key="7">
    <source>
        <dbReference type="SAM" id="Coils"/>
    </source>
</evidence>
<accession>B0DNX0</accession>
<dbReference type="SUPFAM" id="SSF54001">
    <property type="entry name" value="Cysteine proteinases"/>
    <property type="match status" value="1"/>
</dbReference>
<protein>
    <submittedName>
        <fullName evidence="10">Predicted protein</fullName>
    </submittedName>
</protein>
<dbReference type="GO" id="GO:0004198">
    <property type="term" value="F:calcium-dependent cysteine-type endopeptidase activity"/>
    <property type="evidence" value="ECO:0007669"/>
    <property type="project" value="InterPro"/>
</dbReference>
<evidence type="ECO:0000313" key="10">
    <source>
        <dbReference type="EMBL" id="EDR03797.1"/>
    </source>
</evidence>
<dbReference type="PANTHER" id="PTHR10183">
    <property type="entry name" value="CALPAIN"/>
    <property type="match status" value="1"/>
</dbReference>
<keyword evidence="11" id="KW-1185">Reference proteome</keyword>
<dbReference type="GO" id="GO:0006508">
    <property type="term" value="P:proteolysis"/>
    <property type="evidence" value="ECO:0007669"/>
    <property type="project" value="UniProtKB-KW"/>
</dbReference>
<dbReference type="AlphaFoldDB" id="B0DNX0"/>
<feature type="compositionally biased region" description="Basic and acidic residues" evidence="8">
    <location>
        <begin position="27"/>
        <end position="42"/>
    </location>
</feature>
<dbReference type="Proteomes" id="UP000001194">
    <property type="component" value="Unassembled WGS sequence"/>
</dbReference>
<evidence type="ECO:0000256" key="1">
    <source>
        <dbReference type="ARBA" id="ARBA00007623"/>
    </source>
</evidence>
<evidence type="ECO:0000256" key="4">
    <source>
        <dbReference type="ARBA" id="ARBA00022807"/>
    </source>
</evidence>
<feature type="active site" evidence="5 6">
    <location>
        <position position="381"/>
    </location>
</feature>
<feature type="active site" evidence="5 6">
    <location>
        <position position="361"/>
    </location>
</feature>
<dbReference type="InterPro" id="IPR000169">
    <property type="entry name" value="Pept_cys_AS"/>
</dbReference>
<dbReference type="Gene3D" id="3.90.70.10">
    <property type="entry name" value="Cysteine proteinases"/>
    <property type="match status" value="1"/>
</dbReference>
<dbReference type="CDD" id="cd00044">
    <property type="entry name" value="CysPc"/>
    <property type="match status" value="1"/>
</dbReference>
<dbReference type="InterPro" id="IPR038765">
    <property type="entry name" value="Papain-like_cys_pep_sf"/>
</dbReference>
<reference evidence="10 11" key="1">
    <citation type="journal article" date="2008" name="Nature">
        <title>The genome of Laccaria bicolor provides insights into mycorrhizal symbiosis.</title>
        <authorList>
            <person name="Martin F."/>
            <person name="Aerts A."/>
            <person name="Ahren D."/>
            <person name="Brun A."/>
            <person name="Danchin E.G.J."/>
            <person name="Duchaussoy F."/>
            <person name="Gibon J."/>
            <person name="Kohler A."/>
            <person name="Lindquist E."/>
            <person name="Pereda V."/>
            <person name="Salamov A."/>
            <person name="Shapiro H.J."/>
            <person name="Wuyts J."/>
            <person name="Blaudez D."/>
            <person name="Buee M."/>
            <person name="Brokstein P."/>
            <person name="Canbaeck B."/>
            <person name="Cohen D."/>
            <person name="Courty P.E."/>
            <person name="Coutinho P.M."/>
            <person name="Delaruelle C."/>
            <person name="Detter J.C."/>
            <person name="Deveau A."/>
            <person name="DiFazio S."/>
            <person name="Duplessis S."/>
            <person name="Fraissinet-Tachet L."/>
            <person name="Lucic E."/>
            <person name="Frey-Klett P."/>
            <person name="Fourrey C."/>
            <person name="Feussner I."/>
            <person name="Gay G."/>
            <person name="Grimwood J."/>
            <person name="Hoegger P.J."/>
            <person name="Jain P."/>
            <person name="Kilaru S."/>
            <person name="Labbe J."/>
            <person name="Lin Y.C."/>
            <person name="Legue V."/>
            <person name="Le Tacon F."/>
            <person name="Marmeisse R."/>
            <person name="Melayah D."/>
            <person name="Montanini B."/>
            <person name="Muratet M."/>
            <person name="Nehls U."/>
            <person name="Niculita-Hirzel H."/>
            <person name="Oudot-Le Secq M.P."/>
            <person name="Peter M."/>
            <person name="Quesneville H."/>
            <person name="Rajashekar B."/>
            <person name="Reich M."/>
            <person name="Rouhier N."/>
            <person name="Schmutz J."/>
            <person name="Yin T."/>
            <person name="Chalot M."/>
            <person name="Henrissat B."/>
            <person name="Kuees U."/>
            <person name="Lucas S."/>
            <person name="Van de Peer Y."/>
            <person name="Podila G.K."/>
            <person name="Polle A."/>
            <person name="Pukkila P.J."/>
            <person name="Richardson P.M."/>
            <person name="Rouze P."/>
            <person name="Sanders I.R."/>
            <person name="Stajich J.E."/>
            <person name="Tunlid A."/>
            <person name="Tuskan G."/>
            <person name="Grigoriev I.V."/>
        </authorList>
    </citation>
    <scope>NUCLEOTIDE SEQUENCE [LARGE SCALE GENOMIC DNA]</scope>
    <source>
        <strain evidence="11">S238N-H82 / ATCC MYA-4686</strain>
    </source>
</reference>
<name>B0DNX0_LACBS</name>
<feature type="domain" description="Calpain catalytic" evidence="9">
    <location>
        <begin position="111"/>
        <end position="440"/>
    </location>
</feature>
<dbReference type="InterPro" id="IPR001300">
    <property type="entry name" value="Peptidase_C2_calpain_cat"/>
</dbReference>
<keyword evidence="4 6" id="KW-0788">Thiol protease</keyword>
<dbReference type="GeneID" id="6081203"/>
<evidence type="ECO:0000256" key="6">
    <source>
        <dbReference type="PROSITE-ProRule" id="PRU00239"/>
    </source>
</evidence>
<dbReference type="InParanoid" id="B0DNX0"/>
<dbReference type="HOGENOM" id="CLU_006072_2_0_1"/>
<keyword evidence="2 6" id="KW-0645">Protease</keyword>
<proteinExistence type="inferred from homology"/>
<dbReference type="SMART" id="SM00230">
    <property type="entry name" value="CysPc"/>
    <property type="match status" value="1"/>
</dbReference>
<keyword evidence="7" id="KW-0175">Coiled coil</keyword>
<feature type="compositionally biased region" description="Basic residues" evidence="8">
    <location>
        <begin position="663"/>
        <end position="680"/>
    </location>
</feature>
<evidence type="ECO:0000259" key="9">
    <source>
        <dbReference type="PROSITE" id="PS50203"/>
    </source>
</evidence>
<organism evidence="11">
    <name type="scientific">Laccaria bicolor (strain S238N-H82 / ATCC MYA-4686)</name>
    <name type="common">Bicoloured deceiver</name>
    <name type="synonym">Laccaria laccata var. bicolor</name>
    <dbReference type="NCBI Taxonomy" id="486041"/>
    <lineage>
        <taxon>Eukaryota</taxon>
        <taxon>Fungi</taxon>
        <taxon>Dikarya</taxon>
        <taxon>Basidiomycota</taxon>
        <taxon>Agaricomycotina</taxon>
        <taxon>Agaricomycetes</taxon>
        <taxon>Agaricomycetidae</taxon>
        <taxon>Agaricales</taxon>
        <taxon>Agaricineae</taxon>
        <taxon>Hydnangiaceae</taxon>
        <taxon>Laccaria</taxon>
    </lineage>
</organism>
<dbReference type="KEGG" id="lbc:LACBIDRAFT_306872"/>
<dbReference type="PROSITE" id="PS50203">
    <property type="entry name" value="CALPAIN_CAT"/>
    <property type="match status" value="1"/>
</dbReference>
<sequence>MDSIPLPVAPRRTNATLDVTNVQSEARSIDSRSKPTRFKVEKPSPLSIPKAGTLTANSVPLPPLSPNSMICFVDSKQEPGLLVTDELDAAIEECRRKVERISKDCRAKNRKFRDIEFDLENDASRCIYGIGQGAGDGDIPADVHKDVLRVTQIFENPHFFSAEGAANSNDIRQGALGNCWFLSALAIASTARGLIEKVCVDRDEAVGVYGFVFFKNDRWVGVVIDDQLFTRIPKYEELGKEEQELYHDDKSLYNRIARKGGKTLTFARSGENGETWVPLFEKAYAKLHGNYNHLQGGFESEALEDITGGIATFLMTKDILDPDRFWVEELCRANKDRLFGGSVSMASEEIYIDVQGLIANHAYSVLRAVECKGKRFVIIRNPWGFREWTGPWSDGSKEWQGEWLDILPELGHVFGDDGQFVMEYKDFLNTWTDINRTILFDSTWVMTSYWLNVPAAPVASAWTYGDVSFLLYLPEPSATVIGLSQLNARYFKCLKPGNNWSFDFVLVKLGEDKPMAQSNHDWGFSRNVNLEVNLDKGNYIIYVRIARLSNIPIDKVDPLVACGCEDSGCACPAYLCSHSLARVLMDKIQDQAIAKNLDTLNFADYVPADLDSLIQKDLKLYHVYVEKQSSARARAKASVKKSVATLFRRKTEPEPQVMPPVPKQKRKKHKTEGQKKRKGNKKQEGEKIQDDLESKPDSKKTEVEEKLKKLKALVKDQDELVVGLRVYTHKDCAAVVVGRLKTDIR</sequence>
<evidence type="ECO:0000313" key="11">
    <source>
        <dbReference type="Proteomes" id="UP000001194"/>
    </source>
</evidence>
<feature type="region of interest" description="Disordered" evidence="8">
    <location>
        <begin position="648"/>
        <end position="704"/>
    </location>
</feature>
<dbReference type="STRING" id="486041.B0DNX0"/>
<dbReference type="InterPro" id="IPR022684">
    <property type="entry name" value="Calpain_cysteine_protease"/>
</dbReference>
<dbReference type="RefSeq" id="XP_001885650.1">
    <property type="nucleotide sequence ID" value="XM_001885615.1"/>
</dbReference>
<dbReference type="EMBL" id="DS547122">
    <property type="protein sequence ID" value="EDR03797.1"/>
    <property type="molecule type" value="Genomic_DNA"/>
</dbReference>
<dbReference type="PANTHER" id="PTHR10183:SF379">
    <property type="entry name" value="CALPAIN-5"/>
    <property type="match status" value="1"/>
</dbReference>
<evidence type="ECO:0000256" key="8">
    <source>
        <dbReference type="SAM" id="MobiDB-lite"/>
    </source>
</evidence>
<keyword evidence="3 6" id="KW-0378">Hydrolase</keyword>
<dbReference type="PRINTS" id="PR00704">
    <property type="entry name" value="CALPAIN"/>
</dbReference>